<dbReference type="AlphaFoldDB" id="A0ABD2C6Y5"/>
<gene>
    <name evidence="2" type="ORF">V1478_000953</name>
</gene>
<keyword evidence="1" id="KW-0812">Transmembrane</keyword>
<sequence>MLDSRTMHKYLHSGMEGDTCPIITLLREATLYREKLITNLVIHTFLINFINVAVINALLRIAPSINYKVELSLLPLINFLFLQHLINIIMYIKRNLSEIIVTHKIQERPLKRQHLMFRYAADRR</sequence>
<keyword evidence="3" id="KW-1185">Reference proteome</keyword>
<dbReference type="EMBL" id="JAUDFV010000020">
    <property type="protein sequence ID" value="KAL2740812.1"/>
    <property type="molecule type" value="Genomic_DNA"/>
</dbReference>
<feature type="transmembrane region" description="Helical" evidence="1">
    <location>
        <begin position="36"/>
        <end position="59"/>
    </location>
</feature>
<evidence type="ECO:0000313" key="2">
    <source>
        <dbReference type="EMBL" id="KAL2740812.1"/>
    </source>
</evidence>
<keyword evidence="1" id="KW-1133">Transmembrane helix</keyword>
<evidence type="ECO:0000313" key="3">
    <source>
        <dbReference type="Proteomes" id="UP001607302"/>
    </source>
</evidence>
<protein>
    <submittedName>
        <fullName evidence="2">Uncharacterized protein</fullName>
    </submittedName>
</protein>
<name>A0ABD2C6Y5_VESSQ</name>
<dbReference type="Proteomes" id="UP001607302">
    <property type="component" value="Unassembled WGS sequence"/>
</dbReference>
<organism evidence="2 3">
    <name type="scientific">Vespula squamosa</name>
    <name type="common">Southern yellow jacket</name>
    <name type="synonym">Wasp</name>
    <dbReference type="NCBI Taxonomy" id="30214"/>
    <lineage>
        <taxon>Eukaryota</taxon>
        <taxon>Metazoa</taxon>
        <taxon>Ecdysozoa</taxon>
        <taxon>Arthropoda</taxon>
        <taxon>Hexapoda</taxon>
        <taxon>Insecta</taxon>
        <taxon>Pterygota</taxon>
        <taxon>Neoptera</taxon>
        <taxon>Endopterygota</taxon>
        <taxon>Hymenoptera</taxon>
        <taxon>Apocrita</taxon>
        <taxon>Aculeata</taxon>
        <taxon>Vespoidea</taxon>
        <taxon>Vespidae</taxon>
        <taxon>Vespinae</taxon>
        <taxon>Vespula</taxon>
    </lineage>
</organism>
<comment type="caution">
    <text evidence="2">The sequence shown here is derived from an EMBL/GenBank/DDBJ whole genome shotgun (WGS) entry which is preliminary data.</text>
</comment>
<feature type="transmembrane region" description="Helical" evidence="1">
    <location>
        <begin position="71"/>
        <end position="92"/>
    </location>
</feature>
<proteinExistence type="predicted"/>
<keyword evidence="1" id="KW-0472">Membrane</keyword>
<evidence type="ECO:0000256" key="1">
    <source>
        <dbReference type="SAM" id="Phobius"/>
    </source>
</evidence>
<accession>A0ABD2C6Y5</accession>
<reference evidence="2 3" key="1">
    <citation type="journal article" date="2024" name="Ann. Entomol. Soc. Am.">
        <title>Genomic analyses of the southern and eastern yellowjacket wasps (Hymenoptera: Vespidae) reveal evolutionary signatures of social life.</title>
        <authorList>
            <person name="Catto M.A."/>
            <person name="Caine P.B."/>
            <person name="Orr S.E."/>
            <person name="Hunt B.G."/>
            <person name="Goodisman M.A.D."/>
        </authorList>
    </citation>
    <scope>NUCLEOTIDE SEQUENCE [LARGE SCALE GENOMIC DNA]</scope>
    <source>
        <strain evidence="2">233</strain>
        <tissue evidence="2">Head and thorax</tissue>
    </source>
</reference>